<comment type="caution">
    <text evidence="3">The sequence shown here is derived from an EMBL/GenBank/DDBJ whole genome shotgun (WGS) entry which is preliminary data.</text>
</comment>
<dbReference type="InterPro" id="IPR050563">
    <property type="entry name" value="4-hydroxybenzoyl-CoA_TE"/>
</dbReference>
<dbReference type="STRING" id="1838285.SCAL_001318"/>
<comment type="similarity">
    <text evidence="1">Belongs to the 4-hydroxybenzoyl-CoA thioesterase family.</text>
</comment>
<gene>
    <name evidence="3" type="ORF">SCAL_001318</name>
</gene>
<sequence length="144" mass="16687">MVEGFNFSIHIKPRYGDVDYLGHVNNVIYLRYFEEGRFEYCKALNFLTPGDSPVSFIILDNYCKYEKAITFHDRVDLYVRIAKHGNKSFRFEYLMLLAGTDKVVATGYSTAVAYDYEKKRSVPIPEDAKQRMLEFESGGNPRKG</sequence>
<accession>A0A1F2P7V6</accession>
<dbReference type="GO" id="GO:0047617">
    <property type="term" value="F:fatty acyl-CoA hydrolase activity"/>
    <property type="evidence" value="ECO:0007669"/>
    <property type="project" value="TreeGrafter"/>
</dbReference>
<keyword evidence="2" id="KW-0378">Hydrolase</keyword>
<dbReference type="PANTHER" id="PTHR31793">
    <property type="entry name" value="4-HYDROXYBENZOYL-COA THIOESTERASE FAMILY MEMBER"/>
    <property type="match status" value="1"/>
</dbReference>
<evidence type="ECO:0000256" key="1">
    <source>
        <dbReference type="ARBA" id="ARBA00005953"/>
    </source>
</evidence>
<evidence type="ECO:0000313" key="3">
    <source>
        <dbReference type="EMBL" id="OFV67400.1"/>
    </source>
</evidence>
<organism evidence="3 4">
    <name type="scientific">Candidatus Syntropharchaeum caldarium</name>
    <dbReference type="NCBI Taxonomy" id="1838285"/>
    <lineage>
        <taxon>Archaea</taxon>
        <taxon>Methanobacteriati</taxon>
        <taxon>Methanobacteriota</taxon>
        <taxon>Stenosarchaea group</taxon>
        <taxon>Methanomicrobia</taxon>
        <taxon>Methanosarcinales</taxon>
        <taxon>ANME-2 cluster</taxon>
        <taxon>Candidatus Syntropharchaeum</taxon>
    </lineage>
</organism>
<evidence type="ECO:0000313" key="4">
    <source>
        <dbReference type="Proteomes" id="UP000186940"/>
    </source>
</evidence>
<dbReference type="CDD" id="cd00586">
    <property type="entry name" value="4HBT"/>
    <property type="match status" value="1"/>
</dbReference>
<keyword evidence="4" id="KW-1185">Reference proteome</keyword>
<reference evidence="3" key="1">
    <citation type="submission" date="2016-05" db="EMBL/GenBank/DDBJ databases">
        <title>Microbial consortia oxidize butane by reversing methanogenesis.</title>
        <authorList>
            <person name="Laso-Perez R."/>
            <person name="Richter M."/>
            <person name="Wegener G."/>
            <person name="Musat F."/>
        </authorList>
    </citation>
    <scope>NUCLEOTIDE SEQUENCE [LARGE SCALE GENOMIC DNA]</scope>
    <source>
        <strain evidence="3">BOX2</strain>
    </source>
</reference>
<dbReference type="Gene3D" id="3.10.129.10">
    <property type="entry name" value="Hotdog Thioesterase"/>
    <property type="match status" value="1"/>
</dbReference>
<dbReference type="Pfam" id="PF13279">
    <property type="entry name" value="4HBT_2"/>
    <property type="match status" value="1"/>
</dbReference>
<dbReference type="Proteomes" id="UP000186940">
    <property type="component" value="Unassembled WGS sequence"/>
</dbReference>
<dbReference type="InterPro" id="IPR029069">
    <property type="entry name" value="HotDog_dom_sf"/>
</dbReference>
<name>A0A1F2P7V6_9EURY</name>
<proteinExistence type="inferred from homology"/>
<protein>
    <submittedName>
        <fullName evidence="3">Thioesterase superfamily protein</fullName>
    </submittedName>
</protein>
<dbReference type="PANTHER" id="PTHR31793:SF27">
    <property type="entry name" value="NOVEL THIOESTERASE SUPERFAMILY DOMAIN AND SAPOSIN A-TYPE DOMAIN CONTAINING PROTEIN (0610012H03RIK)"/>
    <property type="match status" value="1"/>
</dbReference>
<evidence type="ECO:0000256" key="2">
    <source>
        <dbReference type="ARBA" id="ARBA00022801"/>
    </source>
</evidence>
<dbReference type="SUPFAM" id="SSF54637">
    <property type="entry name" value="Thioesterase/thiol ester dehydrase-isomerase"/>
    <property type="match status" value="1"/>
</dbReference>
<dbReference type="AlphaFoldDB" id="A0A1F2P7V6"/>
<dbReference type="EMBL" id="LYOS01000004">
    <property type="protein sequence ID" value="OFV67400.1"/>
    <property type="molecule type" value="Genomic_DNA"/>
</dbReference>